<dbReference type="Proteomes" id="UP000799757">
    <property type="component" value="Unassembled WGS sequence"/>
</dbReference>
<evidence type="ECO:0000313" key="3">
    <source>
        <dbReference type="Proteomes" id="UP000799757"/>
    </source>
</evidence>
<evidence type="ECO:0000256" key="1">
    <source>
        <dbReference type="SAM" id="MobiDB-lite"/>
    </source>
</evidence>
<dbReference type="EMBL" id="MU001988">
    <property type="protein sequence ID" value="KAF2792049.1"/>
    <property type="molecule type" value="Genomic_DNA"/>
</dbReference>
<reference evidence="2" key="1">
    <citation type="journal article" date="2020" name="Stud. Mycol.">
        <title>101 Dothideomycetes genomes: a test case for predicting lifestyles and emergence of pathogens.</title>
        <authorList>
            <person name="Haridas S."/>
            <person name="Albert R."/>
            <person name="Binder M."/>
            <person name="Bloem J."/>
            <person name="Labutti K."/>
            <person name="Salamov A."/>
            <person name="Andreopoulos B."/>
            <person name="Baker S."/>
            <person name="Barry K."/>
            <person name="Bills G."/>
            <person name="Bluhm B."/>
            <person name="Cannon C."/>
            <person name="Castanera R."/>
            <person name="Culley D."/>
            <person name="Daum C."/>
            <person name="Ezra D."/>
            <person name="Gonzalez J."/>
            <person name="Henrissat B."/>
            <person name="Kuo A."/>
            <person name="Liang C."/>
            <person name="Lipzen A."/>
            <person name="Lutzoni F."/>
            <person name="Magnuson J."/>
            <person name="Mondo S."/>
            <person name="Nolan M."/>
            <person name="Ohm R."/>
            <person name="Pangilinan J."/>
            <person name="Park H.-J."/>
            <person name="Ramirez L."/>
            <person name="Alfaro M."/>
            <person name="Sun H."/>
            <person name="Tritt A."/>
            <person name="Yoshinaga Y."/>
            <person name="Zwiers L.-H."/>
            <person name="Turgeon B."/>
            <person name="Goodwin S."/>
            <person name="Spatafora J."/>
            <person name="Crous P."/>
            <person name="Grigoriev I."/>
        </authorList>
    </citation>
    <scope>NUCLEOTIDE SEQUENCE</scope>
    <source>
        <strain evidence="2">CBS 109.77</strain>
    </source>
</reference>
<organism evidence="2 3">
    <name type="scientific">Melanomma pulvis-pyrius CBS 109.77</name>
    <dbReference type="NCBI Taxonomy" id="1314802"/>
    <lineage>
        <taxon>Eukaryota</taxon>
        <taxon>Fungi</taxon>
        <taxon>Dikarya</taxon>
        <taxon>Ascomycota</taxon>
        <taxon>Pezizomycotina</taxon>
        <taxon>Dothideomycetes</taxon>
        <taxon>Pleosporomycetidae</taxon>
        <taxon>Pleosporales</taxon>
        <taxon>Melanommataceae</taxon>
        <taxon>Melanomma</taxon>
    </lineage>
</organism>
<dbReference type="AlphaFoldDB" id="A0A6A6X6U4"/>
<keyword evidence="3" id="KW-1185">Reference proteome</keyword>
<sequence>MASSNARRDTGINSSNHHSFNHLMVAIESDFQKLEVGDEAQCPALILNRAWGAVMQPQRAPHVLPATTRGGNDTVALVDSPIEFRETSSSSVTSLTEATFPFSIQLSGSGEKRKLPTEDASLHIGPPKKKARRNSNPSSSNTTVRIAPYQDQLALYTPSGSATGSENLEVPFIFQHNKSIVAPCPHAVRDQDEIDWEYAKRGAEPDRDGSVQSGVSPPQYHIAIYSEPMEPTSSQKKQLPKSVNTTLLNLVCLNNRKYRETATTNTFSLREESYSDAIIYMVDARHCGDLPRAEAELKHCLDQPDNHLWEAIAYGVIETVMTRNLNPIKLEHSPVGWFHRQEFVRKLFHSICVANFPLAQKRHPMSFCWNSLRSLAKEKERAILGRSTEGDKGSVLLYNLRMNRNIEEWRKEEKLCKYYQDEILGGAEVQMKKLDSVDVSIEG</sequence>
<feature type="region of interest" description="Disordered" evidence="1">
    <location>
        <begin position="107"/>
        <end position="146"/>
    </location>
</feature>
<evidence type="ECO:0000313" key="2">
    <source>
        <dbReference type="EMBL" id="KAF2792049.1"/>
    </source>
</evidence>
<protein>
    <submittedName>
        <fullName evidence="2">Uncharacterized protein</fullName>
    </submittedName>
</protein>
<feature type="compositionally biased region" description="Basic and acidic residues" evidence="1">
    <location>
        <begin position="110"/>
        <end position="121"/>
    </location>
</feature>
<proteinExistence type="predicted"/>
<accession>A0A6A6X6U4</accession>
<gene>
    <name evidence="2" type="ORF">K505DRAFT_339020</name>
</gene>
<name>A0A6A6X6U4_9PLEO</name>